<dbReference type="Gene3D" id="3.40.50.2000">
    <property type="entry name" value="Glycogen Phosphorylase B"/>
    <property type="match status" value="1"/>
</dbReference>
<evidence type="ECO:0000313" key="2">
    <source>
        <dbReference type="Proteomes" id="UP000523161"/>
    </source>
</evidence>
<keyword evidence="2" id="KW-1185">Reference proteome</keyword>
<evidence type="ECO:0000313" key="1">
    <source>
        <dbReference type="EMBL" id="NRQ41533.1"/>
    </source>
</evidence>
<dbReference type="PANTHER" id="PTHR12526:SF584">
    <property type="entry name" value="GLYCOSYLTRANSFERASE"/>
    <property type="match status" value="1"/>
</dbReference>
<dbReference type="EMBL" id="JABSOD010000002">
    <property type="protein sequence ID" value="NRQ41533.1"/>
    <property type="molecule type" value="Genomic_DNA"/>
</dbReference>
<dbReference type="GO" id="GO:0016740">
    <property type="term" value="F:transferase activity"/>
    <property type="evidence" value="ECO:0007669"/>
    <property type="project" value="UniProtKB-KW"/>
</dbReference>
<dbReference type="RefSeq" id="WP_173499775.1">
    <property type="nucleotide sequence ID" value="NZ_JABSOD010000002.1"/>
</dbReference>
<proteinExistence type="predicted"/>
<name>A0A7Y5EJW8_9GAMM</name>
<gene>
    <name evidence="1" type="ORF">HRH59_02945</name>
</gene>
<dbReference type="AlphaFoldDB" id="A0A7Y5EJW8"/>
<keyword evidence="1" id="KW-0808">Transferase</keyword>
<dbReference type="CDD" id="cd03801">
    <property type="entry name" value="GT4_PimA-like"/>
    <property type="match status" value="1"/>
</dbReference>
<dbReference type="Proteomes" id="UP000523161">
    <property type="component" value="Unassembled WGS sequence"/>
</dbReference>
<sequence length="419" mass="47436">MSEHRSPHLVIIGYVWPEPNSSAAGYRMLSLIKLFLAKGWQVSFASAAEPGPHRYPLAELGVTEHSILLNDCSFEHWLQQQAPQAVMFDRFMLEEQFGWRVEQACPQALRILDMEDCHALRDARQRCFNAGQAVGAEDLNSELALREIAAIYRCDLTLVISEYELQLLQQHYKVPPALLCYCPFLLDDVPQLALPDYERRQHFIAIGNFRHAPNWHAVLWLKQEIWPLIRQQLPQAELHIYGAYPPPKATALHNPKQGFFIKGWAEDALAVMQQARVCLAPLAFGAGLKGKLLDAMRCGTPNVTTAVGAEGMTIESGWGGVIAEDSDSIAMAAVSLYQQPERWHQAQQTGLDIVQQKFALAQHEARIWQQFNAVRQAIESHRQANFTGLMLRHHNYRSTKFMGQWIEAKTRLAALTQPD</sequence>
<accession>A0A7Y5EJW8</accession>
<organism evidence="1 2">
    <name type="scientific">Rheinheimera lutimaris</name>
    <dbReference type="NCBI Taxonomy" id="2740584"/>
    <lineage>
        <taxon>Bacteria</taxon>
        <taxon>Pseudomonadati</taxon>
        <taxon>Pseudomonadota</taxon>
        <taxon>Gammaproteobacteria</taxon>
        <taxon>Chromatiales</taxon>
        <taxon>Chromatiaceae</taxon>
        <taxon>Rheinheimera</taxon>
    </lineage>
</organism>
<comment type="caution">
    <text evidence="1">The sequence shown here is derived from an EMBL/GenBank/DDBJ whole genome shotgun (WGS) entry which is preliminary data.</text>
</comment>
<reference evidence="1 2" key="1">
    <citation type="submission" date="2020-06" db="EMBL/GenBank/DDBJ databases">
        <title>Rheinheimera sp. nov., a marine bacterium isolated from coastal.</title>
        <authorList>
            <person name="Yu Q."/>
            <person name="Qi Y."/>
            <person name="Pu J."/>
        </authorList>
    </citation>
    <scope>NUCLEOTIDE SEQUENCE [LARGE SCALE GENOMIC DNA]</scope>
    <source>
        <strain evidence="1 2">YQF-2</strain>
    </source>
</reference>
<protein>
    <submittedName>
        <fullName evidence="1">Glycosyltransferase family 4 protein</fullName>
    </submittedName>
</protein>
<dbReference type="Pfam" id="PF13692">
    <property type="entry name" value="Glyco_trans_1_4"/>
    <property type="match status" value="1"/>
</dbReference>
<dbReference type="SUPFAM" id="SSF53756">
    <property type="entry name" value="UDP-Glycosyltransferase/glycogen phosphorylase"/>
    <property type="match status" value="1"/>
</dbReference>
<dbReference type="PANTHER" id="PTHR12526">
    <property type="entry name" value="GLYCOSYLTRANSFERASE"/>
    <property type="match status" value="1"/>
</dbReference>